<gene>
    <name evidence="13" type="ORF">CHLRE_12g511640v5</name>
</gene>
<dbReference type="PANTHER" id="PTHR28650:SF1">
    <property type="entry name" value="PHOSPHATIDYLINOSITOL-GLYCAN BIOSYNTHESIS CLASS X PROTEIN"/>
    <property type="match status" value="1"/>
</dbReference>
<keyword evidence="14" id="KW-1185">Reference proteome</keyword>
<keyword evidence="12" id="KW-0732">Signal</keyword>
<evidence type="ECO:0000256" key="4">
    <source>
        <dbReference type="ARBA" id="ARBA00022502"/>
    </source>
</evidence>
<keyword evidence="5 11" id="KW-0812">Transmembrane</keyword>
<evidence type="ECO:0000256" key="10">
    <source>
        <dbReference type="SAM" id="MobiDB-lite"/>
    </source>
</evidence>
<comment type="pathway">
    <text evidence="2">Glycolipid biosynthesis; glycosylphosphatidylinositol-anchor biosynthesis.</text>
</comment>
<comment type="similarity">
    <text evidence="3">Belongs to the PIGX family.</text>
</comment>
<dbReference type="OMA" id="PDHEMVE"/>
<evidence type="ECO:0000256" key="6">
    <source>
        <dbReference type="ARBA" id="ARBA00022824"/>
    </source>
</evidence>
<dbReference type="RefSeq" id="XP_042918124.1">
    <property type="nucleotide sequence ID" value="XM_043068243.1"/>
</dbReference>
<dbReference type="GO" id="GO:0006506">
    <property type="term" value="P:GPI anchor biosynthetic process"/>
    <property type="evidence" value="ECO:0007669"/>
    <property type="project" value="UniProtKB-UniPathway"/>
</dbReference>
<dbReference type="InterPro" id="IPR040039">
    <property type="entry name" value="PIGX"/>
</dbReference>
<dbReference type="KEGG" id="cre:CHLRE_12g511640v5"/>
<dbReference type="GO" id="GO:0005789">
    <property type="term" value="C:endoplasmic reticulum membrane"/>
    <property type="evidence" value="ECO:0007669"/>
    <property type="project" value="UniProtKB-SubCell"/>
</dbReference>
<accession>A0A2K3D2I8</accession>
<proteinExistence type="inferred from homology"/>
<keyword evidence="6" id="KW-0256">Endoplasmic reticulum</keyword>
<dbReference type="GeneID" id="66055542"/>
<name>A0A2K3D2I8_CHLRE</name>
<keyword evidence="7 11" id="KW-1133">Transmembrane helix</keyword>
<dbReference type="UniPathway" id="UPA00196"/>
<feature type="transmembrane region" description="Helical" evidence="11">
    <location>
        <begin position="327"/>
        <end position="348"/>
    </location>
</feature>
<evidence type="ECO:0000256" key="9">
    <source>
        <dbReference type="ARBA" id="ARBA00023180"/>
    </source>
</evidence>
<dbReference type="Gramene" id="PNW74751">
    <property type="protein sequence ID" value="PNW74751"/>
    <property type="gene ID" value="CHLRE_12g511640v5"/>
</dbReference>
<evidence type="ECO:0000313" key="13">
    <source>
        <dbReference type="EMBL" id="PNW74751.1"/>
    </source>
</evidence>
<dbReference type="Proteomes" id="UP000006906">
    <property type="component" value="Chromosome 12"/>
</dbReference>
<dbReference type="OrthoDB" id="5546453at2759"/>
<dbReference type="AlphaFoldDB" id="A0A2K3D2I8"/>
<keyword evidence="8 11" id="KW-0472">Membrane</keyword>
<evidence type="ECO:0000256" key="7">
    <source>
        <dbReference type="ARBA" id="ARBA00022989"/>
    </source>
</evidence>
<comment type="subcellular location">
    <subcellularLocation>
        <location evidence="1">Endoplasmic reticulum membrane</location>
        <topology evidence="1">Single-pass membrane protein</topology>
    </subcellularLocation>
</comment>
<protein>
    <submittedName>
        <fullName evidence="13">Uncharacterized protein</fullName>
    </submittedName>
</protein>
<feature type="region of interest" description="Disordered" evidence="10">
    <location>
        <begin position="272"/>
        <end position="300"/>
    </location>
</feature>
<feature type="chain" id="PRO_5014472020" evidence="12">
    <location>
        <begin position="21"/>
        <end position="349"/>
    </location>
</feature>
<evidence type="ECO:0000256" key="1">
    <source>
        <dbReference type="ARBA" id="ARBA00004389"/>
    </source>
</evidence>
<evidence type="ECO:0000256" key="2">
    <source>
        <dbReference type="ARBA" id="ARBA00004687"/>
    </source>
</evidence>
<organism evidence="13 14">
    <name type="scientific">Chlamydomonas reinhardtii</name>
    <name type="common">Chlamydomonas smithii</name>
    <dbReference type="NCBI Taxonomy" id="3055"/>
    <lineage>
        <taxon>Eukaryota</taxon>
        <taxon>Viridiplantae</taxon>
        <taxon>Chlorophyta</taxon>
        <taxon>core chlorophytes</taxon>
        <taxon>Chlorophyceae</taxon>
        <taxon>CS clade</taxon>
        <taxon>Chlamydomonadales</taxon>
        <taxon>Chlamydomonadaceae</taxon>
        <taxon>Chlamydomonas</taxon>
    </lineage>
</organism>
<evidence type="ECO:0000256" key="11">
    <source>
        <dbReference type="SAM" id="Phobius"/>
    </source>
</evidence>
<dbReference type="Pfam" id="PF08320">
    <property type="entry name" value="PIG-X"/>
    <property type="match status" value="1"/>
</dbReference>
<evidence type="ECO:0000256" key="3">
    <source>
        <dbReference type="ARBA" id="ARBA00010345"/>
    </source>
</evidence>
<dbReference type="InterPro" id="IPR013233">
    <property type="entry name" value="PIG-X/PBN1"/>
</dbReference>
<evidence type="ECO:0000256" key="5">
    <source>
        <dbReference type="ARBA" id="ARBA00022692"/>
    </source>
</evidence>
<evidence type="ECO:0000256" key="8">
    <source>
        <dbReference type="ARBA" id="ARBA00023136"/>
    </source>
</evidence>
<sequence length="349" mass="36212">MPDTTAPLLWLLAAVSACVGVLISHAPSQHQAAPNHFSLPYWQNIAEQYKLQKNKHATPSYLAEDCLSVAVRGDGAHQRVSYELTCSPRLLLATTGVPNAAGQVTILQALPPELFTDPYELEQLRQVLTGGIEVSLFGPLDLEQPAPACRATVLGITLHNVSSTATKRAGRSVYARTELPFHTKYPAPVGEGAPGCSVDLFRIAPGPSNTVRWPAPQLLLRYAAAEAGVATSEEHEGKPGQGADGASCQADAVERQAVGSCKAGAVEAEAEVVGTAAEGKRGAGETEASAGSEGPSPQEGRWSVMAVSLPKPPTVVLPAGCTLHAQVVSAITLVVALLCSAAIVTAALL</sequence>
<reference evidence="13 14" key="1">
    <citation type="journal article" date="2007" name="Science">
        <title>The Chlamydomonas genome reveals the evolution of key animal and plant functions.</title>
        <authorList>
            <person name="Merchant S.S."/>
            <person name="Prochnik S.E."/>
            <person name="Vallon O."/>
            <person name="Harris E.H."/>
            <person name="Karpowicz S.J."/>
            <person name="Witman G.B."/>
            <person name="Terry A."/>
            <person name="Salamov A."/>
            <person name="Fritz-Laylin L.K."/>
            <person name="Marechal-Drouard L."/>
            <person name="Marshall W.F."/>
            <person name="Qu L.H."/>
            <person name="Nelson D.R."/>
            <person name="Sanderfoot A.A."/>
            <person name="Spalding M.H."/>
            <person name="Kapitonov V.V."/>
            <person name="Ren Q."/>
            <person name="Ferris P."/>
            <person name="Lindquist E."/>
            <person name="Shapiro H."/>
            <person name="Lucas S.M."/>
            <person name="Grimwood J."/>
            <person name="Schmutz J."/>
            <person name="Cardol P."/>
            <person name="Cerutti H."/>
            <person name="Chanfreau G."/>
            <person name="Chen C.L."/>
            <person name="Cognat V."/>
            <person name="Croft M.T."/>
            <person name="Dent R."/>
            <person name="Dutcher S."/>
            <person name="Fernandez E."/>
            <person name="Fukuzawa H."/>
            <person name="Gonzalez-Ballester D."/>
            <person name="Gonzalez-Halphen D."/>
            <person name="Hallmann A."/>
            <person name="Hanikenne M."/>
            <person name="Hippler M."/>
            <person name="Inwood W."/>
            <person name="Jabbari K."/>
            <person name="Kalanon M."/>
            <person name="Kuras R."/>
            <person name="Lefebvre P.A."/>
            <person name="Lemaire S.D."/>
            <person name="Lobanov A.V."/>
            <person name="Lohr M."/>
            <person name="Manuell A."/>
            <person name="Meier I."/>
            <person name="Mets L."/>
            <person name="Mittag M."/>
            <person name="Mittelmeier T."/>
            <person name="Moroney J.V."/>
            <person name="Moseley J."/>
            <person name="Napoli C."/>
            <person name="Nedelcu A.M."/>
            <person name="Niyogi K."/>
            <person name="Novoselov S.V."/>
            <person name="Paulsen I.T."/>
            <person name="Pazour G."/>
            <person name="Purton S."/>
            <person name="Ral J.P."/>
            <person name="Riano-Pachon D.M."/>
            <person name="Riekhof W."/>
            <person name="Rymarquis L."/>
            <person name="Schroda M."/>
            <person name="Stern D."/>
            <person name="Umen J."/>
            <person name="Willows R."/>
            <person name="Wilson N."/>
            <person name="Zimmer S.L."/>
            <person name="Allmer J."/>
            <person name="Balk J."/>
            <person name="Bisova K."/>
            <person name="Chen C.J."/>
            <person name="Elias M."/>
            <person name="Gendler K."/>
            <person name="Hauser C."/>
            <person name="Lamb M.R."/>
            <person name="Ledford H."/>
            <person name="Long J.C."/>
            <person name="Minagawa J."/>
            <person name="Page M.D."/>
            <person name="Pan J."/>
            <person name="Pootakham W."/>
            <person name="Roje S."/>
            <person name="Rose A."/>
            <person name="Stahlberg E."/>
            <person name="Terauchi A.M."/>
            <person name="Yang P."/>
            <person name="Ball S."/>
            <person name="Bowler C."/>
            <person name="Dieckmann C.L."/>
            <person name="Gladyshev V.N."/>
            <person name="Green P."/>
            <person name="Jorgensen R."/>
            <person name="Mayfield S."/>
            <person name="Mueller-Roeber B."/>
            <person name="Rajamani S."/>
            <person name="Sayre R.T."/>
            <person name="Brokstein P."/>
            <person name="Dubchak I."/>
            <person name="Goodstein D."/>
            <person name="Hornick L."/>
            <person name="Huang Y.W."/>
            <person name="Jhaveri J."/>
            <person name="Luo Y."/>
            <person name="Martinez D."/>
            <person name="Ngau W.C."/>
            <person name="Otillar B."/>
            <person name="Poliakov A."/>
            <person name="Porter A."/>
            <person name="Szajkowski L."/>
            <person name="Werner G."/>
            <person name="Zhou K."/>
            <person name="Grigoriev I.V."/>
            <person name="Rokhsar D.S."/>
            <person name="Grossman A.R."/>
        </authorList>
    </citation>
    <scope>NUCLEOTIDE SEQUENCE [LARGE SCALE GENOMIC DNA]</scope>
    <source>
        <strain evidence="14">CC-503</strain>
    </source>
</reference>
<keyword evidence="9" id="KW-0325">Glycoprotein</keyword>
<dbReference type="PANTHER" id="PTHR28650">
    <property type="entry name" value="PHOSPHATIDYLINOSITOL-GLYCAN BIOSYNTHESIS CLASS X PROTEIN"/>
    <property type="match status" value="1"/>
</dbReference>
<evidence type="ECO:0000256" key="12">
    <source>
        <dbReference type="SAM" id="SignalP"/>
    </source>
</evidence>
<dbReference type="InParanoid" id="A0A2K3D2I8"/>
<evidence type="ECO:0000313" key="14">
    <source>
        <dbReference type="Proteomes" id="UP000006906"/>
    </source>
</evidence>
<dbReference type="EMBL" id="CM008973">
    <property type="protein sequence ID" value="PNW74751.1"/>
    <property type="molecule type" value="Genomic_DNA"/>
</dbReference>
<keyword evidence="4" id="KW-0337">GPI-anchor biosynthesis</keyword>
<feature type="signal peptide" evidence="12">
    <location>
        <begin position="1"/>
        <end position="20"/>
    </location>
</feature>